<comment type="caution">
    <text evidence="5">The sequence shown here is derived from an EMBL/GenBank/DDBJ whole genome shotgun (WGS) entry which is preliminary data.</text>
</comment>
<dbReference type="AlphaFoldDB" id="A0A6H9YZV4"/>
<name>A0A6H9YZV4_9ACTN</name>
<feature type="compositionally biased region" description="Basic and acidic residues" evidence="2">
    <location>
        <begin position="1"/>
        <end position="10"/>
    </location>
</feature>
<dbReference type="PANTHER" id="PTHR22990">
    <property type="entry name" value="F-BOX ONLY PROTEIN"/>
    <property type="match status" value="1"/>
</dbReference>
<evidence type="ECO:0000259" key="3">
    <source>
        <dbReference type="Pfam" id="PF05048"/>
    </source>
</evidence>
<evidence type="ECO:0000259" key="4">
    <source>
        <dbReference type="Pfam" id="PF13229"/>
    </source>
</evidence>
<feature type="region of interest" description="Disordered" evidence="2">
    <location>
        <begin position="1"/>
        <end position="29"/>
    </location>
</feature>
<dbReference type="OrthoDB" id="3799348at2"/>
<feature type="domain" description="Right handed beta helix" evidence="4">
    <location>
        <begin position="309"/>
        <end position="410"/>
    </location>
</feature>
<dbReference type="Gene3D" id="2.160.20.10">
    <property type="entry name" value="Single-stranded right-handed beta-helix, Pectin lyase-like"/>
    <property type="match status" value="1"/>
</dbReference>
<dbReference type="InterPro" id="IPR007742">
    <property type="entry name" value="NosD_dom"/>
</dbReference>
<evidence type="ECO:0000256" key="1">
    <source>
        <dbReference type="ARBA" id="ARBA00022737"/>
    </source>
</evidence>
<proteinExistence type="predicted"/>
<evidence type="ECO:0000313" key="5">
    <source>
        <dbReference type="EMBL" id="KAB2348399.1"/>
    </source>
</evidence>
<dbReference type="InterPro" id="IPR011050">
    <property type="entry name" value="Pectin_lyase_fold/virulence"/>
</dbReference>
<dbReference type="Pfam" id="PF05048">
    <property type="entry name" value="NosD"/>
    <property type="match status" value="1"/>
</dbReference>
<feature type="region of interest" description="Disordered" evidence="2">
    <location>
        <begin position="257"/>
        <end position="291"/>
    </location>
</feature>
<dbReference type="Proteomes" id="UP000468735">
    <property type="component" value="Unassembled WGS sequence"/>
</dbReference>
<gene>
    <name evidence="5" type="ORF">F8566_16565</name>
</gene>
<accession>A0A6H9YZV4</accession>
<dbReference type="InterPro" id="IPR006626">
    <property type="entry name" value="PbH1"/>
</dbReference>
<organism evidence="5 6">
    <name type="scientific">Actinomadura rudentiformis</name>
    <dbReference type="NCBI Taxonomy" id="359158"/>
    <lineage>
        <taxon>Bacteria</taxon>
        <taxon>Bacillati</taxon>
        <taxon>Actinomycetota</taxon>
        <taxon>Actinomycetes</taxon>
        <taxon>Streptosporangiales</taxon>
        <taxon>Thermomonosporaceae</taxon>
        <taxon>Actinomadura</taxon>
    </lineage>
</organism>
<reference evidence="5 6" key="1">
    <citation type="submission" date="2019-09" db="EMBL/GenBank/DDBJ databases">
        <title>Actinomadura physcomitrii sp. nov., a novel actinomycete isolated from moss [Physcomitrium sphaericum (Ludw) Fuernr].</title>
        <authorList>
            <person name="Zhuang X."/>
            <person name="Liu C."/>
        </authorList>
    </citation>
    <scope>NUCLEOTIDE SEQUENCE [LARGE SCALE GENOMIC DNA]</scope>
    <source>
        <strain evidence="5 6">HMC1</strain>
    </source>
</reference>
<evidence type="ECO:0000313" key="6">
    <source>
        <dbReference type="Proteomes" id="UP000468735"/>
    </source>
</evidence>
<protein>
    <submittedName>
        <fullName evidence="5">Right-handed parallel beta-helix repeat-containing protein</fullName>
    </submittedName>
</protein>
<dbReference type="InterPro" id="IPR012334">
    <property type="entry name" value="Pectin_lyas_fold"/>
</dbReference>
<evidence type="ECO:0000256" key="2">
    <source>
        <dbReference type="SAM" id="MobiDB-lite"/>
    </source>
</evidence>
<dbReference type="InterPro" id="IPR039448">
    <property type="entry name" value="Beta_helix"/>
</dbReference>
<dbReference type="InterPro" id="IPR051550">
    <property type="entry name" value="SCF-Subunits/Alg-Epimerases"/>
</dbReference>
<feature type="domain" description="Periplasmic copper-binding protein NosD beta helix" evidence="3">
    <location>
        <begin position="420"/>
        <end position="574"/>
    </location>
</feature>
<keyword evidence="1" id="KW-0677">Repeat</keyword>
<dbReference type="PANTHER" id="PTHR22990:SF15">
    <property type="entry name" value="F-BOX ONLY PROTEIN 10"/>
    <property type="match status" value="1"/>
</dbReference>
<dbReference type="SUPFAM" id="SSF51126">
    <property type="entry name" value="Pectin lyase-like"/>
    <property type="match status" value="1"/>
</dbReference>
<keyword evidence="6" id="KW-1185">Reference proteome</keyword>
<dbReference type="Pfam" id="PF13229">
    <property type="entry name" value="Beta_helix"/>
    <property type="match status" value="1"/>
</dbReference>
<dbReference type="RefSeq" id="WP_151561127.1">
    <property type="nucleotide sequence ID" value="NZ_WBMT01000007.1"/>
</dbReference>
<sequence length="652" mass="68973">MEEHSGDPARPKAPPAPSLDEAPPRKPRKGKVLTTVLVLGLAGGGTYTYAQYVADRTPGLPAVNDVDPEAARQQATLVDAEDLRVMQVRAKQDSDLAAGGSQAAQARQPRILSSANGRTLVLPQRRQPYYVQELARLAGPDFQRQSDGSYLLGVNIFLAGGGKLILQSASGPLTIRMRSVPGSFVSIVSAGGSVRINGSAQNPVRFTSWNSETRKPDTQVADGRAYVRAIGGEFTMTYARISDLGFWSGRTGGIALTGSDRPDTAAEQLPGTGGVRSGIRLPNGENDTTTGGREEIEVTPAGVDKARPAGFYVPAANLVTGTIDHTTVSGNAYGIFVTASNQAQITNVSITGSLVHGVLLHRFAKNAVIENTTVTRSRGDGFVLSRGTEGVRVTDCTSDGNGGNGFTLNGQPLADGPSASGETITAFGHNVVSGATIKNNRRNGVEILGGDTVQVQNSRISGGDMGIVVWDRAVRVQLVGNQVDRPRRQGIVLRDGVNGGSVSGNIITGAQTALYLRDAATTVSGNTVQSAHRHGLTLKGNVAGTRIAGNTLSGSGLSVMDVDLAKGRYTSVNNNVAGWHKTAGFWTWVKRVFKPMNVIWFSVFMLVGISMYRSRTTTGLRIGRRGVHPYAQQAKLEERPVRRLERTGVNQG</sequence>
<dbReference type="EMBL" id="WBMT01000007">
    <property type="protein sequence ID" value="KAB2348399.1"/>
    <property type="molecule type" value="Genomic_DNA"/>
</dbReference>
<dbReference type="SMART" id="SM00710">
    <property type="entry name" value="PbH1"/>
    <property type="match status" value="11"/>
</dbReference>